<dbReference type="EMBL" id="VMHE01000023">
    <property type="protein sequence ID" value="TSJ61839.1"/>
    <property type="molecule type" value="Genomic_DNA"/>
</dbReference>
<evidence type="ECO:0000256" key="5">
    <source>
        <dbReference type="ARBA" id="ARBA00037974"/>
    </source>
</evidence>
<dbReference type="SUPFAM" id="SSF53383">
    <property type="entry name" value="PLP-dependent transferases"/>
    <property type="match status" value="1"/>
</dbReference>
<organism evidence="7 8">
    <name type="scientific">Allobacillus salarius</name>
    <dbReference type="NCBI Taxonomy" id="1955272"/>
    <lineage>
        <taxon>Bacteria</taxon>
        <taxon>Bacillati</taxon>
        <taxon>Bacillota</taxon>
        <taxon>Bacilli</taxon>
        <taxon>Bacillales</taxon>
        <taxon>Bacillaceae</taxon>
        <taxon>Allobacillus</taxon>
    </lineage>
</organism>
<name>A0A556PBQ9_9BACI</name>
<evidence type="ECO:0000313" key="7">
    <source>
        <dbReference type="EMBL" id="TSJ61839.1"/>
    </source>
</evidence>
<evidence type="ECO:0000256" key="4">
    <source>
        <dbReference type="ARBA" id="ARBA00023239"/>
    </source>
</evidence>
<dbReference type="CDD" id="cd00609">
    <property type="entry name" value="AAT_like"/>
    <property type="match status" value="1"/>
</dbReference>
<dbReference type="InterPro" id="IPR015422">
    <property type="entry name" value="PyrdxlP-dep_Trfase_small"/>
</dbReference>
<comment type="caution">
    <text evidence="7">The sequence shown here is derived from an EMBL/GenBank/DDBJ whole genome shotgun (WGS) entry which is preliminary data.</text>
</comment>
<dbReference type="NCBIfam" id="TIGR04350">
    <property type="entry name" value="C_S_lyase_PatB"/>
    <property type="match status" value="1"/>
</dbReference>
<dbReference type="InterPro" id="IPR015421">
    <property type="entry name" value="PyrdxlP-dep_Trfase_major"/>
</dbReference>
<dbReference type="InterPro" id="IPR051798">
    <property type="entry name" value="Class-II_PLP-Dep_Aminotrans"/>
</dbReference>
<keyword evidence="8" id="KW-1185">Reference proteome</keyword>
<dbReference type="PANTHER" id="PTHR43525:SF1">
    <property type="entry name" value="PROTEIN MALY"/>
    <property type="match status" value="1"/>
</dbReference>
<dbReference type="EC" id="4.4.1.13" evidence="2"/>
<evidence type="ECO:0000256" key="2">
    <source>
        <dbReference type="ARBA" id="ARBA00012224"/>
    </source>
</evidence>
<comment type="similarity">
    <text evidence="5">Belongs to the class-II pyridoxal-phosphate-dependent aminotransferase family. MalY/PatB cystathionine beta-lyase subfamily.</text>
</comment>
<evidence type="ECO:0000259" key="6">
    <source>
        <dbReference type="Pfam" id="PF00155"/>
    </source>
</evidence>
<evidence type="ECO:0000313" key="8">
    <source>
        <dbReference type="Proteomes" id="UP000316425"/>
    </source>
</evidence>
<comment type="cofactor">
    <cofactor evidence="1">
        <name>pyridoxal 5'-phosphate</name>
        <dbReference type="ChEBI" id="CHEBI:597326"/>
    </cofactor>
</comment>
<dbReference type="InterPro" id="IPR027619">
    <property type="entry name" value="C-S_lyase_PatB-like"/>
</dbReference>
<keyword evidence="4 7" id="KW-0456">Lyase</keyword>
<sequence>MKEIFEQGINRENTNSAKWDAREKFFGTSDVLPMWVADMDFAAPPTLKDALIKRAEHNAYGYTIQNDELLHSIENWVQGRHQTNIDTDLLSFSPGVIPGLHAVIQVFTEENDQIVIQPPVYPPFFSVIETHNRTIVENPLVLGDNGYEMNFVELEELFKAGAKALLLCSPHNPVGRVWTEEEMKKVTDLCVKYDVLLFSDEIHADIVFSKSEHFPAIRVNEKVKELTFTLMAPSKTFNIAGLQGSFILSPNEEQKEKLDKQLQKQGIGMLNTFAYTAMQTVYETGDEWLEELNKTLENNRDLVKNMFEESGLPIRTVSSEGTYLVWIDFRETDTPHDELKKILIEEAKVGLNDGTTFGKQGEQFMRMNIAAPHSTVEDGVNRIIEAFSE</sequence>
<keyword evidence="3" id="KW-0663">Pyridoxal phosphate</keyword>
<protein>
    <recommendedName>
        <fullName evidence="2">cysteine-S-conjugate beta-lyase</fullName>
        <ecNumber evidence="2">4.4.1.13</ecNumber>
    </recommendedName>
</protein>
<dbReference type="GO" id="GO:0030170">
    <property type="term" value="F:pyridoxal phosphate binding"/>
    <property type="evidence" value="ECO:0007669"/>
    <property type="project" value="InterPro"/>
</dbReference>
<proteinExistence type="inferred from homology"/>
<dbReference type="Gene3D" id="3.40.640.10">
    <property type="entry name" value="Type I PLP-dependent aspartate aminotransferase-like (Major domain)"/>
    <property type="match status" value="1"/>
</dbReference>
<dbReference type="OrthoDB" id="9802872at2"/>
<dbReference type="Pfam" id="PF00155">
    <property type="entry name" value="Aminotran_1_2"/>
    <property type="match status" value="1"/>
</dbReference>
<accession>A0A556PBQ9</accession>
<evidence type="ECO:0000256" key="1">
    <source>
        <dbReference type="ARBA" id="ARBA00001933"/>
    </source>
</evidence>
<evidence type="ECO:0000256" key="3">
    <source>
        <dbReference type="ARBA" id="ARBA00022898"/>
    </source>
</evidence>
<dbReference type="Proteomes" id="UP000316425">
    <property type="component" value="Unassembled WGS sequence"/>
</dbReference>
<feature type="domain" description="Aminotransferase class I/classII large" evidence="6">
    <location>
        <begin position="39"/>
        <end position="383"/>
    </location>
</feature>
<gene>
    <name evidence="7" type="ORF">FPQ13_10640</name>
</gene>
<dbReference type="PANTHER" id="PTHR43525">
    <property type="entry name" value="PROTEIN MALY"/>
    <property type="match status" value="1"/>
</dbReference>
<dbReference type="InterPro" id="IPR004839">
    <property type="entry name" value="Aminotransferase_I/II_large"/>
</dbReference>
<dbReference type="Gene3D" id="3.90.1150.10">
    <property type="entry name" value="Aspartate Aminotransferase, domain 1"/>
    <property type="match status" value="1"/>
</dbReference>
<dbReference type="InterPro" id="IPR015424">
    <property type="entry name" value="PyrdxlP-dep_Trfase"/>
</dbReference>
<dbReference type="GO" id="GO:0047804">
    <property type="term" value="F:cysteine-S-conjugate beta-lyase activity"/>
    <property type="evidence" value="ECO:0007669"/>
    <property type="project" value="UniProtKB-EC"/>
</dbReference>
<dbReference type="RefSeq" id="WP_144089313.1">
    <property type="nucleotide sequence ID" value="NZ_VMHE01000023.1"/>
</dbReference>
<reference evidence="7 8" key="1">
    <citation type="submission" date="2019-07" db="EMBL/GenBank/DDBJ databases">
        <title>Allobacillus sp. nov. SKP isolated from shrimp paste of Euphausiacea.</title>
        <authorList>
            <person name="Kanchanasin P."/>
            <person name="Tanasupawat S."/>
            <person name="Shi W."/>
            <person name="Wu L."/>
            <person name="Ma J."/>
        </authorList>
    </citation>
    <scope>NUCLEOTIDE SEQUENCE [LARGE SCALE GENOMIC DNA]</scope>
    <source>
        <strain evidence="7 8">SKP4-8</strain>
    </source>
</reference>
<dbReference type="AlphaFoldDB" id="A0A556PBQ9"/>